<evidence type="ECO:0000313" key="1">
    <source>
        <dbReference type="EMBL" id="MFB9200153.1"/>
    </source>
</evidence>
<sequence>MDDSSYFSRTEAGFTIDILLDGDSDPSLLEVGDAIITLPSGARYSALMMTYGEVGRLLSRHEKSGESLAGRYWCAPDLIVVRDAGVESMVDVIRDILESEEIAALLPRIRTDGVMIKPDM</sequence>
<evidence type="ECO:0000313" key="2">
    <source>
        <dbReference type="Proteomes" id="UP001589647"/>
    </source>
</evidence>
<proteinExistence type="predicted"/>
<dbReference type="EMBL" id="JBHMEI010000001">
    <property type="protein sequence ID" value="MFB9200153.1"/>
    <property type="molecule type" value="Genomic_DNA"/>
</dbReference>
<protein>
    <submittedName>
        <fullName evidence="1">Uncharacterized protein</fullName>
    </submittedName>
</protein>
<accession>A0ABV5I6J6</accession>
<organism evidence="1 2">
    <name type="scientific">Nonomuraea spiralis</name>
    <dbReference type="NCBI Taxonomy" id="46182"/>
    <lineage>
        <taxon>Bacteria</taxon>
        <taxon>Bacillati</taxon>
        <taxon>Actinomycetota</taxon>
        <taxon>Actinomycetes</taxon>
        <taxon>Streptosporangiales</taxon>
        <taxon>Streptosporangiaceae</taxon>
        <taxon>Nonomuraea</taxon>
    </lineage>
</organism>
<dbReference type="Proteomes" id="UP001589647">
    <property type="component" value="Unassembled WGS sequence"/>
</dbReference>
<reference evidence="1 2" key="1">
    <citation type="submission" date="2024-09" db="EMBL/GenBank/DDBJ databases">
        <authorList>
            <person name="Sun Q."/>
            <person name="Mori K."/>
        </authorList>
    </citation>
    <scope>NUCLEOTIDE SEQUENCE [LARGE SCALE GENOMIC DNA]</scope>
    <source>
        <strain evidence="1 2">CCM 3426</strain>
    </source>
</reference>
<gene>
    <name evidence="1" type="ORF">ACFFV7_03015</name>
</gene>
<name>A0ABV5I6J6_9ACTN</name>
<keyword evidence="2" id="KW-1185">Reference proteome</keyword>
<comment type="caution">
    <text evidence="1">The sequence shown here is derived from an EMBL/GenBank/DDBJ whole genome shotgun (WGS) entry which is preliminary data.</text>
</comment>
<dbReference type="RefSeq" id="WP_189645741.1">
    <property type="nucleotide sequence ID" value="NZ_BMRC01000001.1"/>
</dbReference>